<feature type="transmembrane region" description="Helical" evidence="6">
    <location>
        <begin position="414"/>
        <end position="445"/>
    </location>
</feature>
<organism evidence="7 8">
    <name type="scientific">Alysiella crassa</name>
    <dbReference type="NCBI Taxonomy" id="153491"/>
    <lineage>
        <taxon>Bacteria</taxon>
        <taxon>Pseudomonadati</taxon>
        <taxon>Pseudomonadota</taxon>
        <taxon>Betaproteobacteria</taxon>
        <taxon>Neisseriales</taxon>
        <taxon>Neisseriaceae</taxon>
        <taxon>Alysiella</taxon>
    </lineage>
</organism>
<dbReference type="RefSeq" id="WP_034295903.1">
    <property type="nucleotide sequence ID" value="NZ_CP091519.2"/>
</dbReference>
<evidence type="ECO:0000256" key="1">
    <source>
        <dbReference type="ARBA" id="ARBA00004141"/>
    </source>
</evidence>
<feature type="transmembrane region" description="Helical" evidence="6">
    <location>
        <begin position="285"/>
        <end position="306"/>
    </location>
</feature>
<dbReference type="Pfam" id="PF00939">
    <property type="entry name" value="Na_sulph_symp"/>
    <property type="match status" value="1"/>
</dbReference>
<dbReference type="AlphaFoldDB" id="A0A376BM61"/>
<dbReference type="GO" id="GO:0016020">
    <property type="term" value="C:membrane"/>
    <property type="evidence" value="ECO:0007669"/>
    <property type="project" value="UniProtKB-SubCell"/>
</dbReference>
<feature type="transmembrane region" description="Helical" evidence="6">
    <location>
        <begin position="230"/>
        <end position="256"/>
    </location>
</feature>
<keyword evidence="4 6" id="KW-1133">Transmembrane helix</keyword>
<evidence type="ECO:0000313" key="8">
    <source>
        <dbReference type="Proteomes" id="UP000254209"/>
    </source>
</evidence>
<accession>A0A376BM61</accession>
<evidence type="ECO:0000256" key="6">
    <source>
        <dbReference type="SAM" id="Phobius"/>
    </source>
</evidence>
<dbReference type="OrthoDB" id="3170849at2"/>
<gene>
    <name evidence="7" type="primary">ybhI_1</name>
    <name evidence="7" type="ORF">NCTC10283_00877</name>
</gene>
<sequence length="494" mass="52962">MGFKPIPAAIAIALTLIIWFIPAPDGVQENAWHLLALFVGIIAGIIGKAMPIGAMAILAITLVALLQVTVPEVGADGKTIKDTAGQAAKDALSALNSPLIWMIGAAIMISRGLLKTGLGTRFAYLFLSVFGKKTIGVGYSLALSDLLVAPVTPSNTARGGAIVHPIMRAMADAFDSKPENGTEKRIGKYLALVNYHANIISCLIFVTATAPNSLVVKLIAEARPEVQLTWTTWFFAMVVPGLVCMVIMPIILFYMYKPEITSTPNAPDMAKQKLQEMGKMTRGEWIMLGVFAVLLLLWAGIPAWLLGSWAKVDATTTTLLGLSLLLLTGVLTWDDVLKEKGAWDTVIWFAALMMMANFLNKLGLIGWVSDVLGSGIASMGLNWVWGCVLLTLAYIYSHYMFASGTAHVTAMLGAFYVAGLALGAPPMLFALVLAAASGIMMSLTHYASGSSPVIYGSGYTTMGEWWTAGLVMSIVEILVFATVGVVWWKMLGYW</sequence>
<comment type="similarity">
    <text evidence="2">Belongs to the SLC13A/DASS transporter (TC 2.A.47) family. DIT1 subfamily.</text>
</comment>
<dbReference type="STRING" id="1120980.GCA_000745955_02635"/>
<keyword evidence="5 6" id="KW-0472">Membrane</keyword>
<dbReference type="PIRSF" id="PIRSF002457">
    <property type="entry name" value="DASS"/>
    <property type="match status" value="1"/>
</dbReference>
<evidence type="ECO:0000256" key="4">
    <source>
        <dbReference type="ARBA" id="ARBA00022989"/>
    </source>
</evidence>
<comment type="subcellular location">
    <subcellularLocation>
        <location evidence="1">Membrane</location>
        <topology evidence="1">Multi-pass membrane protein</topology>
    </subcellularLocation>
</comment>
<feature type="transmembrane region" description="Helical" evidence="6">
    <location>
        <begin position="312"/>
        <end position="333"/>
    </location>
</feature>
<dbReference type="GO" id="GO:0022857">
    <property type="term" value="F:transmembrane transporter activity"/>
    <property type="evidence" value="ECO:0007669"/>
    <property type="project" value="InterPro"/>
</dbReference>
<feature type="transmembrane region" description="Helical" evidence="6">
    <location>
        <begin position="380"/>
        <end position="402"/>
    </location>
</feature>
<evidence type="ECO:0000313" key="7">
    <source>
        <dbReference type="EMBL" id="SSY70766.1"/>
    </source>
</evidence>
<feature type="transmembrane region" description="Helical" evidence="6">
    <location>
        <begin position="6"/>
        <end position="23"/>
    </location>
</feature>
<feature type="transmembrane region" description="Helical" evidence="6">
    <location>
        <begin position="189"/>
        <end position="210"/>
    </location>
</feature>
<name>A0A376BM61_9NEIS</name>
<dbReference type="InterPro" id="IPR001898">
    <property type="entry name" value="SLC13A/DASS"/>
</dbReference>
<evidence type="ECO:0000256" key="3">
    <source>
        <dbReference type="ARBA" id="ARBA00022692"/>
    </source>
</evidence>
<keyword evidence="8" id="KW-1185">Reference proteome</keyword>
<evidence type="ECO:0000256" key="2">
    <source>
        <dbReference type="ARBA" id="ARBA00007349"/>
    </source>
</evidence>
<feature type="transmembrane region" description="Helical" evidence="6">
    <location>
        <begin position="35"/>
        <end position="66"/>
    </location>
</feature>
<evidence type="ECO:0000256" key="5">
    <source>
        <dbReference type="ARBA" id="ARBA00023136"/>
    </source>
</evidence>
<dbReference type="Proteomes" id="UP000254209">
    <property type="component" value="Unassembled WGS sequence"/>
</dbReference>
<feature type="transmembrane region" description="Helical" evidence="6">
    <location>
        <begin position="465"/>
        <end position="488"/>
    </location>
</feature>
<dbReference type="PANTHER" id="PTHR42826">
    <property type="entry name" value="DICARBOXYLATE TRANSPORTER 2.1, CHLOROPLASTIC"/>
    <property type="match status" value="1"/>
</dbReference>
<dbReference type="NCBIfam" id="TIGR00785">
    <property type="entry name" value="dass"/>
    <property type="match status" value="1"/>
</dbReference>
<protein>
    <submittedName>
        <fullName evidence="7">Inner membrane protein ybhI</fullName>
    </submittedName>
</protein>
<dbReference type="EMBL" id="UFSO01000002">
    <property type="protein sequence ID" value="SSY70766.1"/>
    <property type="molecule type" value="Genomic_DNA"/>
</dbReference>
<reference evidence="7 8" key="1">
    <citation type="submission" date="2018-06" db="EMBL/GenBank/DDBJ databases">
        <authorList>
            <consortium name="Pathogen Informatics"/>
            <person name="Doyle S."/>
        </authorList>
    </citation>
    <scope>NUCLEOTIDE SEQUENCE [LARGE SCALE GENOMIC DNA]</scope>
    <source>
        <strain evidence="7 8">NCTC10283</strain>
    </source>
</reference>
<feature type="transmembrane region" description="Helical" evidence="6">
    <location>
        <begin position="98"/>
        <end position="114"/>
    </location>
</feature>
<keyword evidence="3 6" id="KW-0812">Transmembrane</keyword>
<feature type="transmembrane region" description="Helical" evidence="6">
    <location>
        <begin position="345"/>
        <end position="368"/>
    </location>
</feature>
<dbReference type="InterPro" id="IPR030676">
    <property type="entry name" value="CitT-rel"/>
</dbReference>
<proteinExistence type="inferred from homology"/>